<dbReference type="AlphaFoldDB" id="A0A5J4WVV9"/>
<dbReference type="InterPro" id="IPR013783">
    <property type="entry name" value="Ig-like_fold"/>
</dbReference>
<evidence type="ECO:0000313" key="3">
    <source>
        <dbReference type="Proteomes" id="UP000324800"/>
    </source>
</evidence>
<feature type="coiled-coil region" evidence="1">
    <location>
        <begin position="331"/>
        <end position="367"/>
    </location>
</feature>
<name>A0A5J4WVV9_9EUKA</name>
<dbReference type="Gene3D" id="2.60.40.10">
    <property type="entry name" value="Immunoglobulins"/>
    <property type="match status" value="1"/>
</dbReference>
<dbReference type="EMBL" id="SNRW01000843">
    <property type="protein sequence ID" value="KAA6398963.1"/>
    <property type="molecule type" value="Genomic_DNA"/>
</dbReference>
<proteinExistence type="predicted"/>
<organism evidence="2 3">
    <name type="scientific">Streblomastix strix</name>
    <dbReference type="NCBI Taxonomy" id="222440"/>
    <lineage>
        <taxon>Eukaryota</taxon>
        <taxon>Metamonada</taxon>
        <taxon>Preaxostyla</taxon>
        <taxon>Oxymonadida</taxon>
        <taxon>Streblomastigidae</taxon>
        <taxon>Streblomastix</taxon>
    </lineage>
</organism>
<gene>
    <name evidence="2" type="ORF">EZS28_005501</name>
</gene>
<evidence type="ECO:0000313" key="2">
    <source>
        <dbReference type="EMBL" id="KAA6398963.1"/>
    </source>
</evidence>
<keyword evidence="1" id="KW-0175">Coiled coil</keyword>
<protein>
    <submittedName>
        <fullName evidence="2">Uncharacterized protein</fullName>
    </submittedName>
</protein>
<comment type="caution">
    <text evidence="2">The sequence shown here is derived from an EMBL/GenBank/DDBJ whole genome shotgun (WGS) entry which is preliminary data.</text>
</comment>
<reference evidence="2 3" key="1">
    <citation type="submission" date="2019-03" db="EMBL/GenBank/DDBJ databases">
        <title>Single cell metagenomics reveals metabolic interactions within the superorganism composed of flagellate Streblomastix strix and complex community of Bacteroidetes bacteria on its surface.</title>
        <authorList>
            <person name="Treitli S.C."/>
            <person name="Kolisko M."/>
            <person name="Husnik F."/>
            <person name="Keeling P."/>
            <person name="Hampl V."/>
        </authorList>
    </citation>
    <scope>NUCLEOTIDE SEQUENCE [LARGE SCALE GENOMIC DNA]</scope>
    <source>
        <strain evidence="2">ST1C</strain>
    </source>
</reference>
<sequence>MKAKKIHSGRKDQIMRSFNLHLLKLFTCSAHQLHCNILIHHKPSRVFADDEDLERRLFVIKRDGTGIELLNEADHTLAVLEARLRGKATIRENEVIPEDNVYFIGTQNNLVNNNNNANTNIPQSSQLSDINNQIQANNAQGAQQAQQGLSFNTGTYLTQHREHSYCTTIAEQIDTPGMFENRCLRVDSEVPWNLSQQLSFIYYSGEVEQYIPSSLRSKLLPRVISPYPQLPIGQPRCFSYRRLIKHPQIKINDFNDLSQALQSFEEWKSHRKEYITVISNTDHRTQEQLKASLMLGNIVETRDKQLSLKMKVKKEKEYIRRQEQLRIQYELEKQKQIIEKEKLQIKLQEEQKIREEEEQRILQKQRLLHGTQKAGSRQQIRIDNIAKPISTDTIERDRELAEYIIIRDPNNPDQKGQKKKKAKLAETHLSDITVPKTLSINLPKSAEPSGNDAVPISTYQAAAVMNNTHTPNMDHVITQAFHEIPKLTYIMNQTPKIYQRSIPLTAANGPLIMYDRVESIKDKSELPPLKKLPIFPLRPDPEMIDFGSVENYGKESSVIKLALRNISLIPVQFKVACMKNDFVTLNYTPGVLKSGTTAPVWIELSPKKKVAQVTTIEVPITISVTDFQTTLTVIARATIQSPEQ</sequence>
<evidence type="ECO:0000256" key="1">
    <source>
        <dbReference type="SAM" id="Coils"/>
    </source>
</evidence>
<accession>A0A5J4WVV9</accession>
<dbReference type="Proteomes" id="UP000324800">
    <property type="component" value="Unassembled WGS sequence"/>
</dbReference>